<feature type="domain" description="DOMON" evidence="2">
    <location>
        <begin position="623"/>
        <end position="741"/>
    </location>
</feature>
<protein>
    <submittedName>
        <fullName evidence="3">DBH-like monooxygenase protein 1-like</fullName>
    </submittedName>
</protein>
<sequence>MAVVQLCILALFVASTKSTSMYNMYSNMIMLDGKGNYNVSYNYNESADTLQFMVQVRTTGWVGFGVAEVAPNMMKYYDVAIGGVTDNGTSYLRDYLTIGQTLPRLDTQQDWMLMNAMEENNITTIKFYRMRNTTDLQNDTAIPKGMSISIVWAYHPMSDNLQYHGNQYRGFYNVTLIPVITPTPTIMMAPSTAVVQPVLHSDLIMLDGKGNYNVSYYYNAASDKLEFMVQVRTTASDKLEFMVQVRTTGWVGFGVAEVAPNMMKYYDVAIGGVSDNGTSYFQDYLTVGRMQPRLDTQQDWMLMNASEENNVTTLKFYRMRNTTDLQNDTAIPKGMPIYIVWAYHPMSDNLQNHGNQYRGFYNVTLIPVITPTPTIMMAPSTAVVQPVLHSDLIMLDGKGNYNVSYYYNAASDKLEFMVQVRTTGWVGFGVAEVAPNMMNYYDVAIGGVSNNGTSYFQDYLTVGHVQPRLDTQQDWMLMNASEENNVTTLKFYRMRNTTDLQNDTAIPDHQTVGFRAPDRDASQDWMLTYSTENNGTTKLKFYRKLNTNDEKDVVIQQGMPIYIVWAYSSTSDTLVKHTSRGSQQVTLVPAGVTPTTPTPTAAVATASIPVMPVQPAFLNLQDGNYNVSWMYNSSMDTIHFTVEVRATGWIAFGVATTAPTGMMGYDVAIGKVEGGIGSLEDHQTVGFRLPDRDASQDWMLTYSTENNGTTKLKFYRKLNTTDEKDVVIQQGMPIYIVWAYSPTNDTLGQHAGDNRGSQQVTLVPAGVTPTTPTPTAVGFRAPDRDASQDWMLTYSTENNGTTKLKFYRKLNTNDEKDVVIQQGMPIYIVWAYSPTNDALDPHAGNNRGSQQVTLVPAGVTPTTPTPTAGKGLFSHSFDNGNFLMRWTFDDQSNKLTFHVKVKTTGWVGFGFAKIAPTQMKNYDVVVGGYDNGGYLDDYYTQGQGQPQPDRQNDDYKLLSASEVGGYTELMFERTTNTDDDQDIQFVPGGAVHIIWAYGAEDVTSADSFVIHSSKGFSSDQLVIIPTAPVPTQPGAASSLHSLIYVIVSLAAILFNVVEI</sequence>
<accession>A0A2B4RMV4</accession>
<dbReference type="PANTHER" id="PTHR10157">
    <property type="entry name" value="DOPAMINE BETA HYDROXYLASE RELATED"/>
    <property type="match status" value="1"/>
</dbReference>
<dbReference type="AlphaFoldDB" id="A0A2B4RMV4"/>
<dbReference type="GO" id="GO:0006589">
    <property type="term" value="P:octopamine biosynthetic process"/>
    <property type="evidence" value="ECO:0007669"/>
    <property type="project" value="TreeGrafter"/>
</dbReference>
<dbReference type="SUPFAM" id="SSF49344">
    <property type="entry name" value="CBD9-like"/>
    <property type="match status" value="2"/>
</dbReference>
<dbReference type="Pfam" id="PF03351">
    <property type="entry name" value="DOMON"/>
    <property type="match status" value="6"/>
</dbReference>
<feature type="signal peptide" evidence="1">
    <location>
        <begin position="1"/>
        <end position="18"/>
    </location>
</feature>
<evidence type="ECO:0000313" key="3">
    <source>
        <dbReference type="EMBL" id="PFX18143.1"/>
    </source>
</evidence>
<evidence type="ECO:0000259" key="2">
    <source>
        <dbReference type="PROSITE" id="PS50836"/>
    </source>
</evidence>
<reference evidence="4" key="1">
    <citation type="journal article" date="2017" name="bioRxiv">
        <title>Comparative analysis of the genomes of Stylophora pistillata and Acropora digitifera provides evidence for extensive differences between species of corals.</title>
        <authorList>
            <person name="Voolstra C.R."/>
            <person name="Li Y."/>
            <person name="Liew Y.J."/>
            <person name="Baumgarten S."/>
            <person name="Zoccola D."/>
            <person name="Flot J.-F."/>
            <person name="Tambutte S."/>
            <person name="Allemand D."/>
            <person name="Aranda M."/>
        </authorList>
    </citation>
    <scope>NUCLEOTIDE SEQUENCE [LARGE SCALE GENOMIC DNA]</scope>
</reference>
<dbReference type="GO" id="GO:0042421">
    <property type="term" value="P:norepinephrine biosynthetic process"/>
    <property type="evidence" value="ECO:0007669"/>
    <property type="project" value="TreeGrafter"/>
</dbReference>
<feature type="domain" description="DOMON" evidence="2">
    <location>
        <begin position="880"/>
        <end position="998"/>
    </location>
</feature>
<feature type="chain" id="PRO_5012111980" evidence="1">
    <location>
        <begin position="19"/>
        <end position="1059"/>
    </location>
</feature>
<name>A0A2B4RMV4_STYPI</name>
<dbReference type="GO" id="GO:0004500">
    <property type="term" value="F:dopamine beta-monooxygenase activity"/>
    <property type="evidence" value="ECO:0007669"/>
    <property type="project" value="InterPro"/>
</dbReference>
<feature type="domain" description="DOMON" evidence="2">
    <location>
        <begin position="399"/>
        <end position="518"/>
    </location>
</feature>
<dbReference type="CDD" id="cd09631">
    <property type="entry name" value="DOMON_DOH"/>
    <property type="match status" value="5"/>
</dbReference>
<dbReference type="GO" id="GO:0030667">
    <property type="term" value="C:secretory granule membrane"/>
    <property type="evidence" value="ECO:0007669"/>
    <property type="project" value="TreeGrafter"/>
</dbReference>
<feature type="domain" description="DOMON" evidence="2">
    <location>
        <begin position="35"/>
        <end position="155"/>
    </location>
</feature>
<dbReference type="InterPro" id="IPR005018">
    <property type="entry name" value="DOMON_domain"/>
</dbReference>
<comment type="caution">
    <text evidence="3">The sequence shown here is derived from an EMBL/GenBank/DDBJ whole genome shotgun (WGS) entry which is preliminary data.</text>
</comment>
<evidence type="ECO:0000313" key="4">
    <source>
        <dbReference type="Proteomes" id="UP000225706"/>
    </source>
</evidence>
<proteinExistence type="predicted"/>
<keyword evidence="3" id="KW-0503">Monooxygenase</keyword>
<dbReference type="GO" id="GO:0042420">
    <property type="term" value="P:dopamine catabolic process"/>
    <property type="evidence" value="ECO:0007669"/>
    <property type="project" value="TreeGrafter"/>
</dbReference>
<dbReference type="OrthoDB" id="10003276at2759"/>
<dbReference type="PROSITE" id="PS50836">
    <property type="entry name" value="DOMON"/>
    <property type="match status" value="5"/>
</dbReference>
<organism evidence="3 4">
    <name type="scientific">Stylophora pistillata</name>
    <name type="common">Smooth cauliflower coral</name>
    <dbReference type="NCBI Taxonomy" id="50429"/>
    <lineage>
        <taxon>Eukaryota</taxon>
        <taxon>Metazoa</taxon>
        <taxon>Cnidaria</taxon>
        <taxon>Anthozoa</taxon>
        <taxon>Hexacorallia</taxon>
        <taxon>Scleractinia</taxon>
        <taxon>Astrocoeniina</taxon>
        <taxon>Pocilloporidae</taxon>
        <taxon>Stylophora</taxon>
    </lineage>
</organism>
<feature type="domain" description="DOMON" evidence="2">
    <location>
        <begin position="210"/>
        <end position="344"/>
    </location>
</feature>
<evidence type="ECO:0000256" key="1">
    <source>
        <dbReference type="SAM" id="SignalP"/>
    </source>
</evidence>
<dbReference type="EMBL" id="LSMT01000428">
    <property type="protein sequence ID" value="PFX18143.1"/>
    <property type="molecule type" value="Genomic_DNA"/>
</dbReference>
<keyword evidence="1" id="KW-0732">Signal</keyword>
<dbReference type="PANTHER" id="PTHR10157:SF23">
    <property type="entry name" value="MOXD1 HOMOLOG 1"/>
    <property type="match status" value="1"/>
</dbReference>
<gene>
    <name evidence="3" type="primary">moxd1</name>
    <name evidence="3" type="ORF">AWC38_SpisGene17494</name>
</gene>
<dbReference type="InterPro" id="IPR000945">
    <property type="entry name" value="DBH-like"/>
</dbReference>
<dbReference type="GO" id="GO:0005615">
    <property type="term" value="C:extracellular space"/>
    <property type="evidence" value="ECO:0007669"/>
    <property type="project" value="TreeGrafter"/>
</dbReference>
<keyword evidence="4" id="KW-1185">Reference proteome</keyword>
<dbReference type="InterPro" id="IPR045266">
    <property type="entry name" value="DOH_DOMON"/>
</dbReference>
<dbReference type="SMART" id="SM00664">
    <property type="entry name" value="DoH"/>
    <property type="match status" value="6"/>
</dbReference>
<keyword evidence="3" id="KW-0560">Oxidoreductase</keyword>
<dbReference type="Proteomes" id="UP000225706">
    <property type="component" value="Unassembled WGS sequence"/>
</dbReference>